<dbReference type="InterPro" id="IPR007527">
    <property type="entry name" value="Znf_SWIM"/>
</dbReference>
<feature type="domain" description="SWIM-type" evidence="2">
    <location>
        <begin position="63"/>
        <end position="100"/>
    </location>
</feature>
<organism evidence="3 4">
    <name type="scientific">Frankliniella fusca</name>
    <dbReference type="NCBI Taxonomy" id="407009"/>
    <lineage>
        <taxon>Eukaryota</taxon>
        <taxon>Metazoa</taxon>
        <taxon>Ecdysozoa</taxon>
        <taxon>Arthropoda</taxon>
        <taxon>Hexapoda</taxon>
        <taxon>Insecta</taxon>
        <taxon>Pterygota</taxon>
        <taxon>Neoptera</taxon>
        <taxon>Paraneoptera</taxon>
        <taxon>Thysanoptera</taxon>
        <taxon>Terebrantia</taxon>
        <taxon>Thripoidea</taxon>
        <taxon>Thripidae</taxon>
        <taxon>Frankliniella</taxon>
    </lineage>
</organism>
<dbReference type="PANTHER" id="PTHR46609">
    <property type="entry name" value="EXONUCLEASE, PHAGE-TYPE/RECB, C-TERMINAL DOMAIN-CONTAINING PROTEIN"/>
    <property type="match status" value="1"/>
</dbReference>
<dbReference type="PROSITE" id="PS50966">
    <property type="entry name" value="ZF_SWIM"/>
    <property type="match status" value="1"/>
</dbReference>
<gene>
    <name evidence="3" type="ORF">KUF71_001796</name>
</gene>
<keyword evidence="1" id="KW-0862">Zinc</keyword>
<proteinExistence type="predicted"/>
<dbReference type="PANTHER" id="PTHR46609:SF8">
    <property type="entry name" value="YQAJ VIRAL RECOMBINASE DOMAIN-CONTAINING PROTEIN"/>
    <property type="match status" value="1"/>
</dbReference>
<reference evidence="3" key="1">
    <citation type="submission" date="2021-07" db="EMBL/GenBank/DDBJ databases">
        <authorList>
            <person name="Catto M.A."/>
            <person name="Jacobson A."/>
            <person name="Kennedy G."/>
            <person name="Labadie P."/>
            <person name="Hunt B.G."/>
            <person name="Srinivasan R."/>
        </authorList>
    </citation>
    <scope>NUCLEOTIDE SEQUENCE</scope>
    <source>
        <strain evidence="3">PL_HMW_Pooled</strain>
        <tissue evidence="3">Head</tissue>
    </source>
</reference>
<dbReference type="EMBL" id="JAHWGI010001145">
    <property type="protein sequence ID" value="KAK3923385.1"/>
    <property type="molecule type" value="Genomic_DNA"/>
</dbReference>
<dbReference type="Gene3D" id="3.90.320.10">
    <property type="match status" value="1"/>
</dbReference>
<comment type="caution">
    <text evidence="3">The sequence shown here is derived from an EMBL/GenBank/DDBJ whole genome shotgun (WGS) entry which is preliminary data.</text>
</comment>
<dbReference type="GO" id="GO:0008270">
    <property type="term" value="F:zinc ion binding"/>
    <property type="evidence" value="ECO:0007669"/>
    <property type="project" value="UniProtKB-KW"/>
</dbReference>
<dbReference type="Pfam" id="PF09588">
    <property type="entry name" value="YqaJ"/>
    <property type="match status" value="1"/>
</dbReference>
<evidence type="ECO:0000256" key="1">
    <source>
        <dbReference type="PROSITE-ProRule" id="PRU00325"/>
    </source>
</evidence>
<keyword evidence="1" id="KW-0863">Zinc-finger</keyword>
<evidence type="ECO:0000313" key="4">
    <source>
        <dbReference type="Proteomes" id="UP001219518"/>
    </source>
</evidence>
<evidence type="ECO:0000259" key="2">
    <source>
        <dbReference type="PROSITE" id="PS50966"/>
    </source>
</evidence>
<dbReference type="CDD" id="cd22343">
    <property type="entry name" value="PDDEXK_lambda_exonuclease-like"/>
    <property type="match status" value="1"/>
</dbReference>
<dbReference type="SUPFAM" id="SSF52980">
    <property type="entry name" value="Restriction endonuclease-like"/>
    <property type="match status" value="1"/>
</dbReference>
<evidence type="ECO:0000313" key="3">
    <source>
        <dbReference type="EMBL" id="KAK3923385.1"/>
    </source>
</evidence>
<accession>A0AAE1HMN3</accession>
<dbReference type="AlphaFoldDB" id="A0AAE1HMN3"/>
<dbReference type="InterPro" id="IPR019080">
    <property type="entry name" value="YqaJ_viral_recombinase"/>
</dbReference>
<sequence length="472" mass="52927">MQVPMKQCSLWEVGTHVTLFPGDRKLNRGEDALISGHVMACNVDRENGHIWGKVQASQRKEVREVKVFYTSEEVKEDWCSCPIGKFGKCHHIAALLLYANRNISSTDVACSWSHKNKAGHDNEGLPVDEYYPLTRPEYRALPAPLSHSEIEQARALLPMCAGGALYMKWLSDPEPATPAVLSFGNDPVVNQWQPPQEQAGIKIPPIEEAILSPDFQYCANLEEKIDYVTTYCNLSDEDIATTAAATSGQSNNLLWGQLHTHVMTASNFGFGIRASSNRRSCASLLQAIAGKNWCEKTGKKKVGKSEGERAKDWGKDNESTALKCFGEVHPECDINLTGIWFHPSGVLGASPDALINDNAIAEVKCPYSMRSVKDLRSHLCGNSRNNTKKKSVVCITFDEDENCFTDTDHDHYHQMQGQLLCTNRLSCHYIIWTAEDNLSVEIERDEDWMEKKVPLLFKTYFDRYVPFAFADV</sequence>
<keyword evidence="1" id="KW-0479">Metal-binding</keyword>
<name>A0AAE1HMN3_9NEOP</name>
<protein>
    <submittedName>
        <fullName evidence="3">Alkaline nuclease</fullName>
    </submittedName>
</protein>
<dbReference type="InterPro" id="IPR011604">
    <property type="entry name" value="PDDEXK-like_dom_sf"/>
</dbReference>
<reference evidence="3" key="2">
    <citation type="journal article" date="2023" name="BMC Genomics">
        <title>Pest status, molecular evolution, and epigenetic factors derived from the genome assembly of Frankliniella fusca, a thysanopteran phytovirus vector.</title>
        <authorList>
            <person name="Catto M.A."/>
            <person name="Labadie P.E."/>
            <person name="Jacobson A.L."/>
            <person name="Kennedy G.G."/>
            <person name="Srinivasan R."/>
            <person name="Hunt B.G."/>
        </authorList>
    </citation>
    <scope>NUCLEOTIDE SEQUENCE</scope>
    <source>
        <strain evidence="3">PL_HMW_Pooled</strain>
    </source>
</reference>
<dbReference type="InterPro" id="IPR011335">
    <property type="entry name" value="Restrct_endonuc-II-like"/>
</dbReference>
<dbReference type="GO" id="GO:0006281">
    <property type="term" value="P:DNA repair"/>
    <property type="evidence" value="ECO:0007669"/>
    <property type="project" value="UniProtKB-ARBA"/>
</dbReference>
<keyword evidence="4" id="KW-1185">Reference proteome</keyword>
<dbReference type="InterPro" id="IPR051703">
    <property type="entry name" value="NF-kappa-B_Signaling_Reg"/>
</dbReference>
<dbReference type="Proteomes" id="UP001219518">
    <property type="component" value="Unassembled WGS sequence"/>
</dbReference>